<dbReference type="SUPFAM" id="SSF143113">
    <property type="entry name" value="NAP-like"/>
    <property type="match status" value="1"/>
</dbReference>
<sequence>MSATKNKQKSQPHSTKVMPAVMSTLQNSKHLDNTEYIEDCITALKNLHLEYINIEAKLCEEFFELEAKYAANYQAILEKRKQIINGEIETTKEQPIWNTDFDDLSICGSTISSTRAYLQTFPYDIKGIPNFWLKIFKNVAAISDLIKPYDEPLINKLADIKVKYEDKHSFTLEFHFNKNKYFTNQILTKRYYIRFKPQKNATLNYMGPEIYKSKGCIINWKTKQNITIKYVKKLQRHKLLGEYRTIVDEVPRASFFNFFQTKVINKNIDKIDKDFWKILNADYQIGHFFRTRIIPKAILYLTGDIVEQDNFRFEDYEQCKTKVDNLKAASNLEHDNYTHTILDLKI</sequence>
<evidence type="ECO:0000313" key="3">
    <source>
        <dbReference type="EMBL" id="AJC52587.1"/>
    </source>
</evidence>
<dbReference type="EMBL" id="KM821191">
    <property type="protein sequence ID" value="AJC52587.1"/>
    <property type="molecule type" value="mRNA"/>
</dbReference>
<proteinExistence type="evidence at transcript level"/>
<organism evidence="3">
    <name type="scientific">Sphyracephala beccarii</name>
    <dbReference type="NCBI Taxonomy" id="139675"/>
    <lineage>
        <taxon>Eukaryota</taxon>
        <taxon>Metazoa</taxon>
        <taxon>Ecdysozoa</taxon>
        <taxon>Arthropoda</taxon>
        <taxon>Hexapoda</taxon>
        <taxon>Insecta</taxon>
        <taxon>Pterygota</taxon>
        <taxon>Neoptera</taxon>
        <taxon>Endopterygota</taxon>
        <taxon>Diptera</taxon>
        <taxon>Brachycera</taxon>
        <taxon>Muscomorpha</taxon>
        <taxon>Diopsoidea</taxon>
        <taxon>Diopsidae</taxon>
        <taxon>Sphyracephala</taxon>
    </lineage>
</organism>
<feature type="non-terminal residue" evidence="3">
    <location>
        <position position="346"/>
    </location>
</feature>
<evidence type="ECO:0000256" key="1">
    <source>
        <dbReference type="ARBA" id="ARBA00009947"/>
    </source>
</evidence>
<protein>
    <submittedName>
        <fullName evidence="3">Nucleosome assembly protein 1 paralog 8</fullName>
    </submittedName>
</protein>
<comment type="similarity">
    <text evidence="1 2">Belongs to the nucleosome assembly protein (NAP) family.</text>
</comment>
<dbReference type="InterPro" id="IPR037231">
    <property type="entry name" value="NAP-like_sf"/>
</dbReference>
<dbReference type="PANTHER" id="PTHR11875">
    <property type="entry name" value="TESTIS-SPECIFIC Y-ENCODED PROTEIN"/>
    <property type="match status" value="1"/>
</dbReference>
<dbReference type="AlphaFoldDB" id="A0A0B4U905"/>
<dbReference type="Pfam" id="PF00956">
    <property type="entry name" value="NAP"/>
    <property type="match status" value="1"/>
</dbReference>
<dbReference type="InterPro" id="IPR002164">
    <property type="entry name" value="NAP_family"/>
</dbReference>
<dbReference type="GO" id="GO:0006334">
    <property type="term" value="P:nucleosome assembly"/>
    <property type="evidence" value="ECO:0007669"/>
    <property type="project" value="InterPro"/>
</dbReference>
<dbReference type="Gene3D" id="3.30.1120.90">
    <property type="entry name" value="Nucleosome assembly protein"/>
    <property type="match status" value="1"/>
</dbReference>
<accession>A0A0B4U905</accession>
<evidence type="ECO:0000256" key="2">
    <source>
        <dbReference type="RuleBase" id="RU003876"/>
    </source>
</evidence>
<dbReference type="GO" id="GO:0005634">
    <property type="term" value="C:nucleus"/>
    <property type="evidence" value="ECO:0007669"/>
    <property type="project" value="InterPro"/>
</dbReference>
<name>A0A0B4U905_9DIOP</name>
<dbReference type="Gene3D" id="1.20.5.1500">
    <property type="match status" value="1"/>
</dbReference>
<reference evidence="3" key="1">
    <citation type="journal article" date="2015" name="Insect Mol. Biol.">
        <title>We can't all be supermodels: the value of comparative transcriptomics to the study of non-model insects.</title>
        <authorList>
            <person name="Oppenheim S.J."/>
            <person name="Baker R.H."/>
            <person name="Simon S."/>
            <person name="DeSalle R."/>
        </authorList>
    </citation>
    <scope>NUCLEOTIDE SEQUENCE</scope>
</reference>